<dbReference type="EMBL" id="BNJK01000002">
    <property type="protein sequence ID" value="GHO99619.1"/>
    <property type="molecule type" value="Genomic_DNA"/>
</dbReference>
<gene>
    <name evidence="1" type="ORF">KSF_096670</name>
</gene>
<dbReference type="SUPFAM" id="SSF50129">
    <property type="entry name" value="GroES-like"/>
    <property type="match status" value="1"/>
</dbReference>
<comment type="caution">
    <text evidence="1">The sequence shown here is derived from an EMBL/GenBank/DDBJ whole genome shotgun (WGS) entry which is preliminary data.</text>
</comment>
<protein>
    <recommendedName>
        <fullName evidence="3">Alcohol dehydrogenase</fullName>
    </recommendedName>
</protein>
<dbReference type="InterPro" id="IPR011032">
    <property type="entry name" value="GroES-like_sf"/>
</dbReference>
<name>A0A8J3IXC3_9CHLR</name>
<reference evidence="1" key="1">
    <citation type="submission" date="2020-10" db="EMBL/GenBank/DDBJ databases">
        <title>Taxonomic study of unclassified bacteria belonging to the class Ktedonobacteria.</title>
        <authorList>
            <person name="Yabe S."/>
            <person name="Wang C.M."/>
            <person name="Zheng Y."/>
            <person name="Sakai Y."/>
            <person name="Cavaletti L."/>
            <person name="Monciardini P."/>
            <person name="Donadio S."/>
        </authorList>
    </citation>
    <scope>NUCLEOTIDE SEQUENCE</scope>
    <source>
        <strain evidence="1">ID150040</strain>
    </source>
</reference>
<proteinExistence type="predicted"/>
<evidence type="ECO:0000313" key="1">
    <source>
        <dbReference type="EMBL" id="GHO99619.1"/>
    </source>
</evidence>
<evidence type="ECO:0008006" key="3">
    <source>
        <dbReference type="Google" id="ProtNLM"/>
    </source>
</evidence>
<evidence type="ECO:0000313" key="2">
    <source>
        <dbReference type="Proteomes" id="UP000597444"/>
    </source>
</evidence>
<organism evidence="1 2">
    <name type="scientific">Reticulibacter mediterranei</name>
    <dbReference type="NCBI Taxonomy" id="2778369"/>
    <lineage>
        <taxon>Bacteria</taxon>
        <taxon>Bacillati</taxon>
        <taxon>Chloroflexota</taxon>
        <taxon>Ktedonobacteria</taxon>
        <taxon>Ktedonobacterales</taxon>
        <taxon>Reticulibacteraceae</taxon>
        <taxon>Reticulibacter</taxon>
    </lineage>
</organism>
<dbReference type="AlphaFoldDB" id="A0A8J3IXC3"/>
<accession>A0A8J3IXC3</accession>
<dbReference type="RefSeq" id="WP_220210257.1">
    <property type="nucleotide sequence ID" value="NZ_BNJK01000002.1"/>
</dbReference>
<dbReference type="Gene3D" id="3.90.180.10">
    <property type="entry name" value="Medium-chain alcohol dehydrogenases, catalytic domain"/>
    <property type="match status" value="1"/>
</dbReference>
<keyword evidence="2" id="KW-1185">Reference proteome</keyword>
<sequence length="46" mass="5196">MKAAVIHAFGDIPGYETFPNPVLEQGDTLIEVRAVVLENFDRMMLF</sequence>
<dbReference type="Proteomes" id="UP000597444">
    <property type="component" value="Unassembled WGS sequence"/>
</dbReference>